<dbReference type="GO" id="GO:0060340">
    <property type="term" value="P:positive regulation of type I interferon-mediated signaling pathway"/>
    <property type="evidence" value="ECO:0007669"/>
    <property type="project" value="TreeGrafter"/>
</dbReference>
<keyword evidence="1" id="KW-0479">Metal-binding</keyword>
<dbReference type="SUPFAM" id="SSF63829">
    <property type="entry name" value="Calcium-dependent phosphotriesterase"/>
    <property type="match status" value="1"/>
</dbReference>
<dbReference type="Gene3D" id="3.30.160.60">
    <property type="entry name" value="Classic Zinc Finger"/>
    <property type="match status" value="1"/>
</dbReference>
<keyword evidence="5" id="KW-1185">Reference proteome</keyword>
<comment type="caution">
    <text evidence="4">The sequence shown here is derived from an EMBL/GenBank/DDBJ whole genome shotgun (WGS) entry which is preliminary data.</text>
</comment>
<feature type="domain" description="B box-type" evidence="3">
    <location>
        <begin position="9"/>
        <end position="59"/>
    </location>
</feature>
<accession>A0A8B6F0C9</accession>
<dbReference type="AlphaFoldDB" id="A0A8B6F0C9"/>
<dbReference type="PANTHER" id="PTHR25462">
    <property type="entry name" value="BONUS, ISOFORM C-RELATED"/>
    <property type="match status" value="1"/>
</dbReference>
<dbReference type="SUPFAM" id="SSF57845">
    <property type="entry name" value="B-box zinc-binding domain"/>
    <property type="match status" value="1"/>
</dbReference>
<evidence type="ECO:0000259" key="3">
    <source>
        <dbReference type="PROSITE" id="PS50119"/>
    </source>
</evidence>
<dbReference type="GO" id="GO:0045087">
    <property type="term" value="P:innate immune response"/>
    <property type="evidence" value="ECO:0007669"/>
    <property type="project" value="TreeGrafter"/>
</dbReference>
<keyword evidence="1" id="KW-0862">Zinc</keyword>
<evidence type="ECO:0000313" key="5">
    <source>
        <dbReference type="Proteomes" id="UP000596742"/>
    </source>
</evidence>
<reference evidence="4" key="1">
    <citation type="submission" date="2018-11" db="EMBL/GenBank/DDBJ databases">
        <authorList>
            <person name="Alioto T."/>
            <person name="Alioto T."/>
        </authorList>
    </citation>
    <scope>NUCLEOTIDE SEQUENCE</scope>
</reference>
<feature type="coiled-coil region" evidence="2">
    <location>
        <begin position="125"/>
        <end position="224"/>
    </location>
</feature>
<sequence>VKHSFIMASAAHVCGICDLRHVTKPSVAWCPECDEGFCSGCEEHHSLSKATRHHKTVKIAEYQTLPQNVLQITQSCTKHNEKLILYCRDHETPCCGKCVNEGHKGCNKVVNLNDIANNAKTSTSFQEIEETLIEMLDNIKEIKNMYKGNITNLSESRNQIEKQIQDIRSKIDTHLNTIQKKLIDEINKVEKTEIKKVRLLVKTLEENEKHLTKYQNSIANIKQHASDLQTFMSIRQIEQDLSKNDEFIQSCVNGDAVNTRVITCSIDKSIETITRSVQRFGEIAVVVRPTKAALRDRKKTQAQMIIPQLPTKSINNVAALLQQTIKTTSQNVRGCCILPDGRLALTCYDRNMLILIKADGCKDFEIQLPGAFDVSNGTRDNILIVSSSIIPKTGLSIIDIKNRAITKFIPIEYKCYGVVVHNDNVIFCTESELKIRNLQTESINTITNAGLSIFSYVDTNGKYIYYTALLEDSVTCCDFKGVIQWIFKDTQIIVSPLGIALNDDGFVFVLSNNSVVLISPCGKQSKTIITNCDKLRAHALHYDKSTEMLLYANNEENGFVYKVGLK</sequence>
<dbReference type="PROSITE" id="PS50119">
    <property type="entry name" value="ZF_BBOX"/>
    <property type="match status" value="1"/>
</dbReference>
<dbReference type="Proteomes" id="UP000596742">
    <property type="component" value="Unassembled WGS sequence"/>
</dbReference>
<dbReference type="GO" id="GO:0008270">
    <property type="term" value="F:zinc ion binding"/>
    <property type="evidence" value="ECO:0007669"/>
    <property type="project" value="UniProtKB-KW"/>
</dbReference>
<protein>
    <recommendedName>
        <fullName evidence="3">B box-type domain-containing protein</fullName>
    </recommendedName>
</protein>
<dbReference type="Pfam" id="PF00643">
    <property type="entry name" value="zf-B_box"/>
    <property type="match status" value="1"/>
</dbReference>
<dbReference type="CDD" id="cd19757">
    <property type="entry name" value="Bbox1"/>
    <property type="match status" value="1"/>
</dbReference>
<evidence type="ECO:0000256" key="1">
    <source>
        <dbReference type="PROSITE-ProRule" id="PRU00024"/>
    </source>
</evidence>
<dbReference type="InterPro" id="IPR000315">
    <property type="entry name" value="Znf_B-box"/>
</dbReference>
<gene>
    <name evidence="4" type="ORF">MGAL_10B031532</name>
</gene>
<organism evidence="4 5">
    <name type="scientific">Mytilus galloprovincialis</name>
    <name type="common">Mediterranean mussel</name>
    <dbReference type="NCBI Taxonomy" id="29158"/>
    <lineage>
        <taxon>Eukaryota</taxon>
        <taxon>Metazoa</taxon>
        <taxon>Spiralia</taxon>
        <taxon>Lophotrochozoa</taxon>
        <taxon>Mollusca</taxon>
        <taxon>Bivalvia</taxon>
        <taxon>Autobranchia</taxon>
        <taxon>Pteriomorphia</taxon>
        <taxon>Mytilida</taxon>
        <taxon>Mytiloidea</taxon>
        <taxon>Mytilidae</taxon>
        <taxon>Mytilinae</taxon>
        <taxon>Mytilus</taxon>
    </lineage>
</organism>
<dbReference type="EMBL" id="UYJE01006067">
    <property type="protein sequence ID" value="VDI42732.1"/>
    <property type="molecule type" value="Genomic_DNA"/>
</dbReference>
<proteinExistence type="predicted"/>
<name>A0A8B6F0C9_MYTGA</name>
<dbReference type="OrthoDB" id="6105938at2759"/>
<keyword evidence="1" id="KW-0863">Zinc-finger</keyword>
<dbReference type="GO" id="GO:0005654">
    <property type="term" value="C:nucleoplasm"/>
    <property type="evidence" value="ECO:0007669"/>
    <property type="project" value="TreeGrafter"/>
</dbReference>
<dbReference type="GO" id="GO:0061630">
    <property type="term" value="F:ubiquitin protein ligase activity"/>
    <property type="evidence" value="ECO:0007669"/>
    <property type="project" value="TreeGrafter"/>
</dbReference>
<evidence type="ECO:0000313" key="4">
    <source>
        <dbReference type="EMBL" id="VDI42732.1"/>
    </source>
</evidence>
<feature type="non-terminal residue" evidence="4">
    <location>
        <position position="1"/>
    </location>
</feature>
<evidence type="ECO:0000256" key="2">
    <source>
        <dbReference type="SAM" id="Coils"/>
    </source>
</evidence>
<dbReference type="PANTHER" id="PTHR25462:SF299">
    <property type="entry name" value="E3 UBIQUITIN-PROTEIN LIGASE TRIM56"/>
    <property type="match status" value="1"/>
</dbReference>
<keyword evidence="2" id="KW-0175">Coiled coil</keyword>
<dbReference type="InterPro" id="IPR047153">
    <property type="entry name" value="TRIM45/56/19-like"/>
</dbReference>